<evidence type="ECO:0000256" key="1">
    <source>
        <dbReference type="ARBA" id="ARBA00006594"/>
    </source>
</evidence>
<keyword evidence="10" id="KW-1185">Reference proteome</keyword>
<dbReference type="InterPro" id="IPR012263">
    <property type="entry name" value="M_m6A_EcoRV"/>
</dbReference>
<dbReference type="GO" id="GO:0006298">
    <property type="term" value="P:mismatch repair"/>
    <property type="evidence" value="ECO:0007669"/>
    <property type="project" value="TreeGrafter"/>
</dbReference>
<keyword evidence="5 8" id="KW-0949">S-adenosyl-L-methionine</keyword>
<name>A0A498D4V3_9BACI</name>
<dbReference type="PROSITE" id="PS00092">
    <property type="entry name" value="N6_MTASE"/>
    <property type="match status" value="1"/>
</dbReference>
<dbReference type="Proteomes" id="UP000270219">
    <property type="component" value="Unassembled WGS sequence"/>
</dbReference>
<evidence type="ECO:0000256" key="2">
    <source>
        <dbReference type="ARBA" id="ARBA00011900"/>
    </source>
</evidence>
<dbReference type="PIRSF" id="PIRSF000398">
    <property type="entry name" value="M_m6A_EcoRV"/>
    <property type="match status" value="1"/>
</dbReference>
<proteinExistence type="inferred from homology"/>
<dbReference type="InterPro" id="IPR012327">
    <property type="entry name" value="MeTrfase_D12"/>
</dbReference>
<evidence type="ECO:0000256" key="5">
    <source>
        <dbReference type="ARBA" id="ARBA00022691"/>
    </source>
</evidence>
<dbReference type="EMBL" id="RCHR01000004">
    <property type="protein sequence ID" value="RLL43925.1"/>
    <property type="molecule type" value="Genomic_DNA"/>
</dbReference>
<sequence length="283" mass="33004">MDNLQPFIKWVGGKRQLLHEIRKYVPSIFGTYYEPFVGGGAVLFDLAPKNAVINDSNAELINLYKVIKSKRKLEQLIRKLKEHRNEEEYYYKVRAEDRSDDYFTKSDVDRASRFIYLNRTGYNGLYRVNSNGYFNVPFGKYKNPDYVNESVLRRCHEYLNKNNVRITNKDFESAVKGAKAGDLIYFDPPYDPLNETSSFTSYTKDSFGDWDQVRLRNLFIKLYEKGCYVILSNSDTLFINKLYNYPGVQIIKVEASRNVNSKKEGRGKITEVMVIADGTNKER</sequence>
<dbReference type="GO" id="GO:0009307">
    <property type="term" value="P:DNA restriction-modification system"/>
    <property type="evidence" value="ECO:0007669"/>
    <property type="project" value="InterPro"/>
</dbReference>
<evidence type="ECO:0000256" key="4">
    <source>
        <dbReference type="ARBA" id="ARBA00022679"/>
    </source>
</evidence>
<dbReference type="AlphaFoldDB" id="A0A498D4V3"/>
<dbReference type="PRINTS" id="PR00505">
    <property type="entry name" value="D12N6MTFRASE"/>
</dbReference>
<dbReference type="Pfam" id="PF02086">
    <property type="entry name" value="MethyltransfD12"/>
    <property type="match status" value="1"/>
</dbReference>
<dbReference type="InterPro" id="IPR002052">
    <property type="entry name" value="DNA_methylase_N6_adenine_CS"/>
</dbReference>
<feature type="binding site" evidence="7">
    <location>
        <position position="14"/>
    </location>
    <ligand>
        <name>S-adenosyl-L-methionine</name>
        <dbReference type="ChEBI" id="CHEBI:59789"/>
    </ligand>
</feature>
<evidence type="ECO:0000256" key="6">
    <source>
        <dbReference type="ARBA" id="ARBA00047942"/>
    </source>
</evidence>
<dbReference type="EC" id="2.1.1.72" evidence="2 8"/>
<feature type="binding site" evidence="7">
    <location>
        <position position="55"/>
    </location>
    <ligand>
        <name>S-adenosyl-L-methionine</name>
        <dbReference type="ChEBI" id="CHEBI:59789"/>
    </ligand>
</feature>
<evidence type="ECO:0000313" key="9">
    <source>
        <dbReference type="EMBL" id="RLL43925.1"/>
    </source>
</evidence>
<feature type="binding site" evidence="7">
    <location>
        <position position="187"/>
    </location>
    <ligand>
        <name>S-adenosyl-L-methionine</name>
        <dbReference type="ChEBI" id="CHEBI:59789"/>
    </ligand>
</feature>
<keyword evidence="4 8" id="KW-0808">Transferase</keyword>
<dbReference type="GO" id="GO:0009007">
    <property type="term" value="F:site-specific DNA-methyltransferase (adenine-specific) activity"/>
    <property type="evidence" value="ECO:0007669"/>
    <property type="project" value="UniProtKB-UniRule"/>
</dbReference>
<comment type="caution">
    <text evidence="9">The sequence shown here is derived from an EMBL/GenBank/DDBJ whole genome shotgun (WGS) entry which is preliminary data.</text>
</comment>
<dbReference type="PANTHER" id="PTHR30481:SF3">
    <property type="entry name" value="DNA ADENINE METHYLASE"/>
    <property type="match status" value="1"/>
</dbReference>
<feature type="binding site" evidence="7">
    <location>
        <position position="10"/>
    </location>
    <ligand>
        <name>S-adenosyl-L-methionine</name>
        <dbReference type="ChEBI" id="CHEBI:59789"/>
    </ligand>
</feature>
<organism evidence="9 10">
    <name type="scientific">Oceanobacillus piezotolerans</name>
    <dbReference type="NCBI Taxonomy" id="2448030"/>
    <lineage>
        <taxon>Bacteria</taxon>
        <taxon>Bacillati</taxon>
        <taxon>Bacillota</taxon>
        <taxon>Bacilli</taxon>
        <taxon>Bacillales</taxon>
        <taxon>Bacillaceae</taxon>
        <taxon>Oceanobacillus</taxon>
    </lineage>
</organism>
<reference evidence="9 10" key="1">
    <citation type="submission" date="2018-10" db="EMBL/GenBank/DDBJ databases">
        <title>Oceanobacillus sp. YLB-02 draft genome.</title>
        <authorList>
            <person name="Yu L."/>
        </authorList>
    </citation>
    <scope>NUCLEOTIDE SEQUENCE [LARGE SCALE GENOMIC DNA]</scope>
    <source>
        <strain evidence="9 10">YLB-02</strain>
    </source>
</reference>
<dbReference type="Gene3D" id="3.40.50.150">
    <property type="entry name" value="Vaccinia Virus protein VP39"/>
    <property type="match status" value="1"/>
</dbReference>
<gene>
    <name evidence="9" type="ORF">D8M04_13555</name>
</gene>
<dbReference type="SUPFAM" id="SSF53335">
    <property type="entry name" value="S-adenosyl-L-methionine-dependent methyltransferases"/>
    <property type="match status" value="1"/>
</dbReference>
<dbReference type="GO" id="GO:0043565">
    <property type="term" value="F:sequence-specific DNA binding"/>
    <property type="evidence" value="ECO:0007669"/>
    <property type="project" value="TreeGrafter"/>
</dbReference>
<evidence type="ECO:0000313" key="10">
    <source>
        <dbReference type="Proteomes" id="UP000270219"/>
    </source>
</evidence>
<dbReference type="GO" id="GO:1904047">
    <property type="term" value="F:S-adenosyl-L-methionine binding"/>
    <property type="evidence" value="ECO:0007669"/>
    <property type="project" value="TreeGrafter"/>
</dbReference>
<dbReference type="NCBIfam" id="TIGR00571">
    <property type="entry name" value="dam"/>
    <property type="match status" value="1"/>
</dbReference>
<dbReference type="Gene3D" id="1.10.1020.10">
    <property type="entry name" value="Adenine-specific Methyltransferase, Domain 2"/>
    <property type="match status" value="1"/>
</dbReference>
<keyword evidence="3 8" id="KW-0489">Methyltransferase</keyword>
<comment type="similarity">
    <text evidence="1 8">Belongs to the N(4)/N(6)-methyltransferase family.</text>
</comment>
<evidence type="ECO:0000256" key="8">
    <source>
        <dbReference type="RuleBase" id="RU361257"/>
    </source>
</evidence>
<dbReference type="InterPro" id="IPR023095">
    <property type="entry name" value="Ade_MeTrfase_dom_2"/>
</dbReference>
<dbReference type="GO" id="GO:0032259">
    <property type="term" value="P:methylation"/>
    <property type="evidence" value="ECO:0007669"/>
    <property type="project" value="UniProtKB-KW"/>
</dbReference>
<dbReference type="OrthoDB" id="9805629at2"/>
<dbReference type="RefSeq" id="WP_121523852.1">
    <property type="nucleotide sequence ID" value="NZ_RCHR01000004.1"/>
</dbReference>
<protein>
    <recommendedName>
        <fullName evidence="2 8">Site-specific DNA-methyltransferase (adenine-specific)</fullName>
        <ecNumber evidence="2 8">2.1.1.72</ecNumber>
    </recommendedName>
</protein>
<dbReference type="InterPro" id="IPR029063">
    <property type="entry name" value="SAM-dependent_MTases_sf"/>
</dbReference>
<accession>A0A498D4V3</accession>
<dbReference type="PANTHER" id="PTHR30481">
    <property type="entry name" value="DNA ADENINE METHYLASE"/>
    <property type="match status" value="1"/>
</dbReference>
<evidence type="ECO:0000256" key="7">
    <source>
        <dbReference type="PIRSR" id="PIRSR000398-1"/>
    </source>
</evidence>
<evidence type="ECO:0000256" key="3">
    <source>
        <dbReference type="ARBA" id="ARBA00022603"/>
    </source>
</evidence>
<comment type="catalytic activity">
    <reaction evidence="6 8">
        <text>a 2'-deoxyadenosine in DNA + S-adenosyl-L-methionine = an N(6)-methyl-2'-deoxyadenosine in DNA + S-adenosyl-L-homocysteine + H(+)</text>
        <dbReference type="Rhea" id="RHEA:15197"/>
        <dbReference type="Rhea" id="RHEA-COMP:12418"/>
        <dbReference type="Rhea" id="RHEA-COMP:12419"/>
        <dbReference type="ChEBI" id="CHEBI:15378"/>
        <dbReference type="ChEBI" id="CHEBI:57856"/>
        <dbReference type="ChEBI" id="CHEBI:59789"/>
        <dbReference type="ChEBI" id="CHEBI:90615"/>
        <dbReference type="ChEBI" id="CHEBI:90616"/>
        <dbReference type="EC" id="2.1.1.72"/>
    </reaction>
</comment>